<dbReference type="VEuPathDB" id="FungiDB:MSYG_1503"/>
<dbReference type="EMBL" id="LT671822">
    <property type="protein sequence ID" value="SHO77162.1"/>
    <property type="molecule type" value="Genomic_DNA"/>
</dbReference>
<name>A0A1M8A3X3_MALS4</name>
<keyword evidence="2" id="KW-1185">Reference proteome</keyword>
<reference evidence="2" key="1">
    <citation type="journal article" date="2017" name="Nucleic Acids Res.">
        <title>Proteogenomics produces comprehensive and highly accurate protein-coding gene annotation in a complete genome assembly of Malassezia sympodialis.</title>
        <authorList>
            <person name="Zhu Y."/>
            <person name="Engstroem P.G."/>
            <person name="Tellgren-Roth C."/>
            <person name="Baudo C.D."/>
            <person name="Kennell J.C."/>
            <person name="Sun S."/>
            <person name="Billmyre R.B."/>
            <person name="Schroeder M.S."/>
            <person name="Andersson A."/>
            <person name="Holm T."/>
            <person name="Sigurgeirsson B."/>
            <person name="Wu G."/>
            <person name="Sankaranarayanan S.R."/>
            <person name="Siddharthan R."/>
            <person name="Sanyal K."/>
            <person name="Lundeberg J."/>
            <person name="Nystedt B."/>
            <person name="Boekhout T."/>
            <person name="Dawson T.L. Jr."/>
            <person name="Heitman J."/>
            <person name="Scheynius A."/>
            <person name="Lehtioe J."/>
        </authorList>
    </citation>
    <scope>NUCLEOTIDE SEQUENCE [LARGE SCALE GENOMIC DNA]</scope>
    <source>
        <strain evidence="2">ATCC 42132</strain>
    </source>
</reference>
<proteinExistence type="predicted"/>
<evidence type="ECO:0000313" key="1">
    <source>
        <dbReference type="EMBL" id="SHO77162.1"/>
    </source>
</evidence>
<sequence>MMQADTIRERGTLHFRGTYVERSHAVPADYCAGKRRDWTVCPGNMSARSCADSCAWEYVLVHELSSDSCPRLYGLPSARAAPLCLELHARARVDLWQNVSENETAWYMKIQGINGAGHHLEWVVRMADEERHVYQCFKAIELCIRRLSRFDTDRITHSPGPPTSERHGSTTAILELAEPSTPCILHWLEPVIDSVSGRRFSICVSPVSPPPFLANRDDRRRSSIISAA</sequence>
<evidence type="ECO:0000313" key="2">
    <source>
        <dbReference type="Proteomes" id="UP000186303"/>
    </source>
</evidence>
<organism evidence="1 2">
    <name type="scientific">Malassezia sympodialis (strain ATCC 42132)</name>
    <name type="common">Atopic eczema-associated yeast</name>
    <dbReference type="NCBI Taxonomy" id="1230383"/>
    <lineage>
        <taxon>Eukaryota</taxon>
        <taxon>Fungi</taxon>
        <taxon>Dikarya</taxon>
        <taxon>Basidiomycota</taxon>
        <taxon>Ustilaginomycotina</taxon>
        <taxon>Malasseziomycetes</taxon>
        <taxon>Malasseziales</taxon>
        <taxon>Malasseziaceae</taxon>
        <taxon>Malassezia</taxon>
    </lineage>
</organism>
<protein>
    <submittedName>
        <fullName evidence="1">Uncharacterized protein</fullName>
    </submittedName>
</protein>
<dbReference type="AlphaFoldDB" id="A0A1M8A3X3"/>
<gene>
    <name evidence="1" type="ORF">MSYG_1503</name>
</gene>
<accession>A0A1M8A3X3</accession>
<dbReference type="Proteomes" id="UP000186303">
    <property type="component" value="Chromosome 2"/>
</dbReference>